<dbReference type="Gene3D" id="3.40.50.150">
    <property type="entry name" value="Vaccinia Virus protein VP39"/>
    <property type="match status" value="1"/>
</dbReference>
<sequence length="382" mass="43598">MKSSPEREDVSSNLENVGNPTMTPIMTTGQGKNSYVRNSNAQAAFMDRVFDSGQLFTSIDGMEILRDGTDLVRVADFGCSSSPNTIRNVETVLRRMNGRTSGRSAACQLYQVFFQGLHETDFNTLFRLFKTVSANYADNLSVDNKLKYFTAAVPGSCYDRLFPPASLHFVMSTFTLMWVSKVCPHLPSSPCRRIISFASRATMDAYREQANTDLRSFLNARAVEMVTGGVMNLVFGVRRDYYPYYVCPTDAAVEEVWDEMVSEGLVEAKLRESFETFAYFHHLKDVEEILSDYSPLFEIHHQEVLPFFTYPSGMTAREQCTRYVSMHRGVFSTIFEGHFGRDITEMFWEMYEKKVFRGFSDGTIVDREESTYLFLVLVASRK</sequence>
<dbReference type="InterPro" id="IPR005299">
    <property type="entry name" value="MeTrfase_7"/>
</dbReference>
<evidence type="ECO:0000256" key="1">
    <source>
        <dbReference type="ARBA" id="ARBA00022723"/>
    </source>
</evidence>
<accession>A0ABD3HFF9</accession>
<dbReference type="GO" id="GO:0046872">
    <property type="term" value="F:metal ion binding"/>
    <property type="evidence" value="ECO:0007669"/>
    <property type="project" value="UniProtKB-KW"/>
</dbReference>
<dbReference type="Proteomes" id="UP001633002">
    <property type="component" value="Unassembled WGS sequence"/>
</dbReference>
<dbReference type="Pfam" id="PF03492">
    <property type="entry name" value="Methyltransf_7"/>
    <property type="match status" value="1"/>
</dbReference>
<keyword evidence="5" id="KW-1185">Reference proteome</keyword>
<dbReference type="InterPro" id="IPR042086">
    <property type="entry name" value="MeTrfase_capping"/>
</dbReference>
<reference evidence="4 5" key="1">
    <citation type="submission" date="2024-09" db="EMBL/GenBank/DDBJ databases">
        <title>Chromosome-scale assembly of Riccia sorocarpa.</title>
        <authorList>
            <person name="Paukszto L."/>
        </authorList>
    </citation>
    <scope>NUCLEOTIDE SEQUENCE [LARGE SCALE GENOMIC DNA]</scope>
    <source>
        <strain evidence="4">LP-2024</strain>
        <tissue evidence="4">Aerial parts of the thallus</tissue>
    </source>
</reference>
<keyword evidence="2" id="KW-0460">Magnesium</keyword>
<dbReference type="EMBL" id="JBJQOH010000004">
    <property type="protein sequence ID" value="KAL3690303.1"/>
    <property type="molecule type" value="Genomic_DNA"/>
</dbReference>
<organism evidence="4 5">
    <name type="scientific">Riccia sorocarpa</name>
    <dbReference type="NCBI Taxonomy" id="122646"/>
    <lineage>
        <taxon>Eukaryota</taxon>
        <taxon>Viridiplantae</taxon>
        <taxon>Streptophyta</taxon>
        <taxon>Embryophyta</taxon>
        <taxon>Marchantiophyta</taxon>
        <taxon>Marchantiopsida</taxon>
        <taxon>Marchantiidae</taxon>
        <taxon>Marchantiales</taxon>
        <taxon>Ricciaceae</taxon>
        <taxon>Riccia</taxon>
    </lineage>
</organism>
<dbReference type="PANTHER" id="PTHR31009">
    <property type="entry name" value="S-ADENOSYL-L-METHIONINE:CARBOXYL METHYLTRANSFERASE FAMILY PROTEIN"/>
    <property type="match status" value="1"/>
</dbReference>
<evidence type="ECO:0000313" key="4">
    <source>
        <dbReference type="EMBL" id="KAL3690303.1"/>
    </source>
</evidence>
<feature type="compositionally biased region" description="Polar residues" evidence="3">
    <location>
        <begin position="11"/>
        <end position="33"/>
    </location>
</feature>
<dbReference type="AlphaFoldDB" id="A0ABD3HFF9"/>
<dbReference type="InterPro" id="IPR029063">
    <property type="entry name" value="SAM-dependent_MTases_sf"/>
</dbReference>
<evidence type="ECO:0000256" key="2">
    <source>
        <dbReference type="ARBA" id="ARBA00022842"/>
    </source>
</evidence>
<evidence type="ECO:0000256" key="3">
    <source>
        <dbReference type="SAM" id="MobiDB-lite"/>
    </source>
</evidence>
<protein>
    <submittedName>
        <fullName evidence="4">Uncharacterized protein</fullName>
    </submittedName>
</protein>
<evidence type="ECO:0000313" key="5">
    <source>
        <dbReference type="Proteomes" id="UP001633002"/>
    </source>
</evidence>
<gene>
    <name evidence="4" type="ORF">R1sor_016612</name>
</gene>
<dbReference type="Gene3D" id="1.10.1200.270">
    <property type="entry name" value="Methyltransferase, alpha-helical capping domain"/>
    <property type="match status" value="1"/>
</dbReference>
<proteinExistence type="predicted"/>
<feature type="region of interest" description="Disordered" evidence="3">
    <location>
        <begin position="1"/>
        <end position="33"/>
    </location>
</feature>
<feature type="compositionally biased region" description="Basic and acidic residues" evidence="3">
    <location>
        <begin position="1"/>
        <end position="10"/>
    </location>
</feature>
<keyword evidence="1" id="KW-0479">Metal-binding</keyword>
<dbReference type="SUPFAM" id="SSF53335">
    <property type="entry name" value="S-adenosyl-L-methionine-dependent methyltransferases"/>
    <property type="match status" value="1"/>
</dbReference>
<comment type="caution">
    <text evidence="4">The sequence shown here is derived from an EMBL/GenBank/DDBJ whole genome shotgun (WGS) entry which is preliminary data.</text>
</comment>
<name>A0ABD3HFF9_9MARC</name>